<feature type="domain" description="PTS EIIC type-3" evidence="10">
    <location>
        <begin position="10"/>
        <end position="410"/>
    </location>
</feature>
<dbReference type="PANTHER" id="PTHR33989">
    <property type="match status" value="1"/>
</dbReference>
<accession>A0A0R2F251</accession>
<dbReference type="Proteomes" id="UP000050865">
    <property type="component" value="Unassembled WGS sequence"/>
</dbReference>
<dbReference type="InterPro" id="IPR003352">
    <property type="entry name" value="PTS_EIIC"/>
</dbReference>
<organism evidence="11 12">
    <name type="scientific">Lacticaseibacillus camelliae DSM 22697 = JCM 13995</name>
    <dbReference type="NCBI Taxonomy" id="1423730"/>
    <lineage>
        <taxon>Bacteria</taxon>
        <taxon>Bacillati</taxon>
        <taxon>Bacillota</taxon>
        <taxon>Bacilli</taxon>
        <taxon>Lactobacillales</taxon>
        <taxon>Lactobacillaceae</taxon>
        <taxon>Lacticaseibacillus</taxon>
    </lineage>
</organism>
<dbReference type="STRING" id="1423730.FC75_GL000707"/>
<dbReference type="GO" id="GO:1901264">
    <property type="term" value="P:carbohydrate derivative transport"/>
    <property type="evidence" value="ECO:0007669"/>
    <property type="project" value="TreeGrafter"/>
</dbReference>
<feature type="transmembrane region" description="Helical" evidence="9">
    <location>
        <begin position="136"/>
        <end position="156"/>
    </location>
</feature>
<dbReference type="GO" id="GO:0005886">
    <property type="term" value="C:plasma membrane"/>
    <property type="evidence" value="ECO:0007669"/>
    <property type="project" value="UniProtKB-SubCell"/>
</dbReference>
<dbReference type="PATRIC" id="fig|1423730.4.peg.740"/>
<evidence type="ECO:0000256" key="2">
    <source>
        <dbReference type="ARBA" id="ARBA00022448"/>
    </source>
</evidence>
<feature type="transmembrane region" description="Helical" evidence="9">
    <location>
        <begin position="74"/>
        <end position="99"/>
    </location>
</feature>
<dbReference type="PANTHER" id="PTHR33989:SF4">
    <property type="entry name" value="PTS SYSTEM N,N'-DIACETYLCHITOBIOSE-SPECIFIC EIIC COMPONENT"/>
    <property type="match status" value="1"/>
</dbReference>
<comment type="function">
    <text evidence="8">The phosphoenolpyruvate-dependent sugar phosphotransferase system (PTS), a major carbohydrate active -transport system, catalyzes the phosphorylation of incoming sugar substrates concomitant with their translocation across the cell membrane.</text>
</comment>
<evidence type="ECO:0000256" key="4">
    <source>
        <dbReference type="ARBA" id="ARBA00022597"/>
    </source>
</evidence>
<evidence type="ECO:0000256" key="6">
    <source>
        <dbReference type="ARBA" id="ARBA00022989"/>
    </source>
</evidence>
<evidence type="ECO:0000256" key="7">
    <source>
        <dbReference type="ARBA" id="ARBA00023136"/>
    </source>
</evidence>
<evidence type="ECO:0000256" key="9">
    <source>
        <dbReference type="SAM" id="Phobius"/>
    </source>
</evidence>
<evidence type="ECO:0000256" key="8">
    <source>
        <dbReference type="PIRNR" id="PIRNR006351"/>
    </source>
</evidence>
<dbReference type="EMBL" id="AYZJ01000091">
    <property type="protein sequence ID" value="KRN18356.1"/>
    <property type="molecule type" value="Genomic_DNA"/>
</dbReference>
<keyword evidence="12" id="KW-1185">Reference proteome</keyword>
<evidence type="ECO:0000313" key="12">
    <source>
        <dbReference type="Proteomes" id="UP000050865"/>
    </source>
</evidence>
<feature type="transmembrane region" description="Helical" evidence="9">
    <location>
        <begin position="393"/>
        <end position="414"/>
    </location>
</feature>
<sequence length="437" mass="47623">MNHMSLQDTMNEKVLPLATKFSQNKFLMSIRDGFMVAFPATMFASIMIIIQNLPTTFGFAKYVPKGVMDFLNNFLGPVSNATMNITSLFVVFGVAYALAGHYHATQLYAGGIALSAFVMLLPITNTKAGAFIDINLLGSKGMFVALITGIFATIIYSKLENANITIKMPESVPPAIAQSFIAVIPGAASLLTFTLIRFLFTFTQWGNAFDFIYDVLQVPIQGLGATLPATLVVLFFSQFLWWFGIHGTLLVNSVVSPIYAALDIQNYNAYQAGKSIPHIICSTFAGSFETSGMILGISLAGLYIAHSARLKHTMELTSVPSIFNISEPMTFGVPMVLNPTIFIPWIVVPLIMTTISYFAFATGLVPYPTGATVVWSTPIILQGWLATGSWRGGLLQIVIVVVSTIIWIPFLKVLDKQYLNEEKAQAAKEAEASATEQ</sequence>
<feature type="transmembrane region" description="Helical" evidence="9">
    <location>
        <begin position="241"/>
        <end position="262"/>
    </location>
</feature>
<dbReference type="GO" id="GO:0009401">
    <property type="term" value="P:phosphoenolpyruvate-dependent sugar phosphotransferase system"/>
    <property type="evidence" value="ECO:0007669"/>
    <property type="project" value="InterPro"/>
</dbReference>
<comment type="caution">
    <text evidence="11">The sequence shown here is derived from an EMBL/GenBank/DDBJ whole genome shotgun (WGS) entry which is preliminary data.</text>
</comment>
<dbReference type="PIRSF" id="PIRSF006351">
    <property type="entry name" value="PTS_EIIC-Cellobiose"/>
    <property type="match status" value="1"/>
</dbReference>
<proteinExistence type="predicted"/>
<dbReference type="GO" id="GO:0008982">
    <property type="term" value="F:protein-N(PI)-phosphohistidine-sugar phosphotransferase activity"/>
    <property type="evidence" value="ECO:0007669"/>
    <property type="project" value="UniProtKB-UniRule"/>
</dbReference>
<gene>
    <name evidence="11" type="ORF">FC75_GL000707</name>
</gene>
<keyword evidence="4 8" id="KW-0762">Sugar transport</keyword>
<comment type="subcellular location">
    <subcellularLocation>
        <location evidence="1">Cell membrane</location>
        <topology evidence="1">Multi-pass membrane protein</topology>
    </subcellularLocation>
</comment>
<dbReference type="InterPro" id="IPR004501">
    <property type="entry name" value="PTS_EIIC_3"/>
</dbReference>
<dbReference type="PROSITE" id="PS51105">
    <property type="entry name" value="PTS_EIIC_TYPE_3"/>
    <property type="match status" value="1"/>
</dbReference>
<name>A0A0R2F251_9LACO</name>
<evidence type="ECO:0000259" key="10">
    <source>
        <dbReference type="PROSITE" id="PS51105"/>
    </source>
</evidence>
<protein>
    <recommendedName>
        <fullName evidence="8">Permease IIC component</fullName>
    </recommendedName>
</protein>
<feature type="transmembrane region" description="Helical" evidence="9">
    <location>
        <begin position="283"/>
        <end position="305"/>
    </location>
</feature>
<evidence type="ECO:0000313" key="11">
    <source>
        <dbReference type="EMBL" id="KRN18356.1"/>
    </source>
</evidence>
<evidence type="ECO:0000256" key="5">
    <source>
        <dbReference type="ARBA" id="ARBA00022692"/>
    </source>
</evidence>
<reference evidence="11 12" key="1">
    <citation type="journal article" date="2015" name="Genome Announc.">
        <title>Expanding the biotechnology potential of lactobacilli through comparative genomics of 213 strains and associated genera.</title>
        <authorList>
            <person name="Sun Z."/>
            <person name="Harris H.M."/>
            <person name="McCann A."/>
            <person name="Guo C."/>
            <person name="Argimon S."/>
            <person name="Zhang W."/>
            <person name="Yang X."/>
            <person name="Jeffery I.B."/>
            <person name="Cooney J.C."/>
            <person name="Kagawa T.F."/>
            <person name="Liu W."/>
            <person name="Song Y."/>
            <person name="Salvetti E."/>
            <person name="Wrobel A."/>
            <person name="Rasinkangas P."/>
            <person name="Parkhill J."/>
            <person name="Rea M.C."/>
            <person name="O'Sullivan O."/>
            <person name="Ritari J."/>
            <person name="Douillard F.P."/>
            <person name="Paul Ross R."/>
            <person name="Yang R."/>
            <person name="Briner A.E."/>
            <person name="Felis G.E."/>
            <person name="de Vos W.M."/>
            <person name="Barrangou R."/>
            <person name="Klaenhammer T.R."/>
            <person name="Caufield P.W."/>
            <person name="Cui Y."/>
            <person name="Zhang H."/>
            <person name="O'Toole P.W."/>
        </authorList>
    </citation>
    <scope>NUCLEOTIDE SEQUENCE [LARGE SCALE GENOMIC DNA]</scope>
    <source>
        <strain evidence="11 12">DSM 22697</strain>
    </source>
</reference>
<dbReference type="AlphaFoldDB" id="A0A0R2F251"/>
<keyword evidence="5 9" id="KW-0812">Transmembrane</keyword>
<keyword evidence="6 9" id="KW-1133">Transmembrane helix</keyword>
<feature type="transmembrane region" description="Helical" evidence="9">
    <location>
        <begin position="34"/>
        <end position="53"/>
    </location>
</feature>
<keyword evidence="3 8" id="KW-1003">Cell membrane</keyword>
<keyword evidence="7 8" id="KW-0472">Membrane</keyword>
<feature type="transmembrane region" description="Helical" evidence="9">
    <location>
        <begin position="176"/>
        <end position="199"/>
    </location>
</feature>
<dbReference type="InterPro" id="IPR051088">
    <property type="entry name" value="PTS_Sugar-EIIC/EIIB"/>
</dbReference>
<evidence type="ECO:0000256" key="1">
    <source>
        <dbReference type="ARBA" id="ARBA00004651"/>
    </source>
</evidence>
<dbReference type="InterPro" id="IPR004796">
    <property type="entry name" value="PTS_IIC_cello"/>
</dbReference>
<feature type="transmembrane region" description="Helical" evidence="9">
    <location>
        <begin position="105"/>
        <end position="124"/>
    </location>
</feature>
<dbReference type="NCBIfam" id="TIGR00410">
    <property type="entry name" value="lacE"/>
    <property type="match status" value="1"/>
</dbReference>
<keyword evidence="2 8" id="KW-0813">Transport</keyword>
<dbReference type="Pfam" id="PF02378">
    <property type="entry name" value="PTS_EIIC"/>
    <property type="match status" value="1"/>
</dbReference>
<evidence type="ECO:0000256" key="3">
    <source>
        <dbReference type="ARBA" id="ARBA00022475"/>
    </source>
</evidence>